<evidence type="ECO:0000313" key="4">
    <source>
        <dbReference type="Proteomes" id="UP000663879"/>
    </source>
</evidence>
<keyword evidence="2" id="KW-0812">Transmembrane</keyword>
<keyword evidence="2" id="KW-0472">Membrane</keyword>
<dbReference type="Proteomes" id="UP000663879">
    <property type="component" value="Unassembled WGS sequence"/>
</dbReference>
<evidence type="ECO:0000313" key="3">
    <source>
        <dbReference type="EMBL" id="CAF0906565.1"/>
    </source>
</evidence>
<sequence>MNKTDKYSEYNGNKTCADDTDHNEDKSPEEAYAANMKLIKKQKARFKRLEKILSRNVILIPLCAVFSVLSAVSLFVSTMSDHYEDISYNIASIKIQIEIENNRTLTNIASTLNKEVTYEDLNMLKKSLEEKNLELIDSNHQYVKPVVEIKTQNLINLILNKIQAINILELKFYQDYYIFTQRNYLDLNNSLNILLYESYSGIWKHCNYLSTMSKEFLDKPSCSIYRISAGDLDTKKVKIFTDLADPGRDLIRMHNAAACCTIVCYFLLIFSWVTALSAGFSKRVPLTFATCVLNMLIAVFLGLLLAIFHRKILGIDQKPACGESTQIHRIICKNRIVKFGYSLGLTWLAFLFNLITSICWLYITKMQKLLLAHDNIIEVYLSDLVDQQRQVDTRTPERVCRSHLESFTVKPYLTRAWYDTDQIEYSWADKRNQEVIANSDPEDTRDQGKIVFNLDEVYSSLEESLIDNPNNQHKNTPLKKSVECQTESYQVSNYKTRIQNNIHIQTISNLFAILFDLIPGFNSKHMRIISVAIYTLLRILNIKFETCRLILESLNLLSIRTCHSWVLTIIDEDNPCVILRDGRGCYKPITFYENYPELEIEAKAFALNEESKKTYCVDQNGIYIGLLDICKKLGLIDNSSSSKDFFLKELREMLLTHPAFDGVNTHLEKLAA</sequence>
<accession>A0A814A3Y5</accession>
<feature type="region of interest" description="Disordered" evidence="1">
    <location>
        <begin position="1"/>
        <end position="26"/>
    </location>
</feature>
<protein>
    <submittedName>
        <fullName evidence="3">Uncharacterized protein</fullName>
    </submittedName>
</protein>
<proteinExistence type="predicted"/>
<dbReference type="EMBL" id="CAJNOC010002011">
    <property type="protein sequence ID" value="CAF0906565.1"/>
    <property type="molecule type" value="Genomic_DNA"/>
</dbReference>
<dbReference type="AlphaFoldDB" id="A0A814A3Y5"/>
<gene>
    <name evidence="3" type="ORF">OXX778_LOCUS11676</name>
</gene>
<keyword evidence="4" id="KW-1185">Reference proteome</keyword>
<feature type="transmembrane region" description="Helical" evidence="2">
    <location>
        <begin position="57"/>
        <end position="76"/>
    </location>
</feature>
<dbReference type="Gene3D" id="1.20.140.150">
    <property type="match status" value="1"/>
</dbReference>
<feature type="transmembrane region" description="Helical" evidence="2">
    <location>
        <begin position="256"/>
        <end position="280"/>
    </location>
</feature>
<comment type="caution">
    <text evidence="3">The sequence shown here is derived from an EMBL/GenBank/DDBJ whole genome shotgun (WGS) entry which is preliminary data.</text>
</comment>
<reference evidence="3" key="1">
    <citation type="submission" date="2021-02" db="EMBL/GenBank/DDBJ databases">
        <authorList>
            <person name="Nowell W R."/>
        </authorList>
    </citation>
    <scope>NUCLEOTIDE SEQUENCE</scope>
    <source>
        <strain evidence="3">Ploen Becks lab</strain>
    </source>
</reference>
<evidence type="ECO:0000256" key="2">
    <source>
        <dbReference type="SAM" id="Phobius"/>
    </source>
</evidence>
<evidence type="ECO:0000256" key="1">
    <source>
        <dbReference type="SAM" id="MobiDB-lite"/>
    </source>
</evidence>
<dbReference type="OrthoDB" id="10593851at2759"/>
<feature type="transmembrane region" description="Helical" evidence="2">
    <location>
        <begin position="286"/>
        <end position="308"/>
    </location>
</feature>
<organism evidence="3 4">
    <name type="scientific">Brachionus calyciflorus</name>
    <dbReference type="NCBI Taxonomy" id="104777"/>
    <lineage>
        <taxon>Eukaryota</taxon>
        <taxon>Metazoa</taxon>
        <taxon>Spiralia</taxon>
        <taxon>Gnathifera</taxon>
        <taxon>Rotifera</taxon>
        <taxon>Eurotatoria</taxon>
        <taxon>Monogononta</taxon>
        <taxon>Pseudotrocha</taxon>
        <taxon>Ploima</taxon>
        <taxon>Brachionidae</taxon>
        <taxon>Brachionus</taxon>
    </lineage>
</organism>
<feature type="transmembrane region" description="Helical" evidence="2">
    <location>
        <begin position="339"/>
        <end position="363"/>
    </location>
</feature>
<feature type="compositionally biased region" description="Basic and acidic residues" evidence="1">
    <location>
        <begin position="16"/>
        <end position="26"/>
    </location>
</feature>
<name>A0A814A3Y5_9BILA</name>
<keyword evidence="2" id="KW-1133">Transmembrane helix</keyword>